<dbReference type="AlphaFoldDB" id="A0A285PU46"/>
<accession>A0A285PU46</accession>
<dbReference type="Proteomes" id="UP000217549">
    <property type="component" value="Chromosome I"/>
</dbReference>
<sequence>MRKKNGISKIIIALAFAAGIASNFAARFLLPKVLPEPWVPMTDLLAFLVQVVVSVLLIVGIVFVFKIGED</sequence>
<evidence type="ECO:0000313" key="3">
    <source>
        <dbReference type="Proteomes" id="UP000217549"/>
    </source>
</evidence>
<keyword evidence="1" id="KW-1133">Transmembrane helix</keyword>
<reference evidence="3" key="1">
    <citation type="submission" date="2017-09" db="EMBL/GenBank/DDBJ databases">
        <authorList>
            <person name="Shetty A S."/>
        </authorList>
    </citation>
    <scope>NUCLEOTIDE SEQUENCE [LARGE SCALE GENOMIC DNA]</scope>
</reference>
<protein>
    <submittedName>
        <fullName evidence="2">Uncharacterized protein</fullName>
    </submittedName>
</protein>
<keyword evidence="3" id="KW-1185">Reference proteome</keyword>
<keyword evidence="1" id="KW-0472">Membrane</keyword>
<feature type="transmembrane region" description="Helical" evidence="1">
    <location>
        <begin position="44"/>
        <end position="65"/>
    </location>
</feature>
<gene>
    <name evidence="2" type="ORF">EHLA_2063</name>
</gene>
<proteinExistence type="predicted"/>
<organism evidence="2 3">
    <name type="scientific">Anaerobutyricum hallii</name>
    <dbReference type="NCBI Taxonomy" id="39488"/>
    <lineage>
        <taxon>Bacteria</taxon>
        <taxon>Bacillati</taxon>
        <taxon>Bacillota</taxon>
        <taxon>Clostridia</taxon>
        <taxon>Lachnospirales</taxon>
        <taxon>Lachnospiraceae</taxon>
        <taxon>Anaerobutyricum</taxon>
    </lineage>
</organism>
<name>A0A285PU46_9FIRM</name>
<dbReference type="EMBL" id="LT907978">
    <property type="protein sequence ID" value="SOB72696.1"/>
    <property type="molecule type" value="Genomic_DNA"/>
</dbReference>
<keyword evidence="1" id="KW-0812">Transmembrane</keyword>
<dbReference type="RefSeq" id="WP_096240693.1">
    <property type="nucleotide sequence ID" value="NZ_LT907978.1"/>
</dbReference>
<evidence type="ECO:0000313" key="2">
    <source>
        <dbReference type="EMBL" id="SOB72696.1"/>
    </source>
</evidence>
<evidence type="ECO:0000256" key="1">
    <source>
        <dbReference type="SAM" id="Phobius"/>
    </source>
</evidence>
<dbReference type="KEGG" id="ehl:EHLA_2063"/>